<dbReference type="EMBL" id="JACHEM010000059">
    <property type="protein sequence ID" value="MBB6440267.1"/>
    <property type="molecule type" value="Genomic_DNA"/>
</dbReference>
<dbReference type="AlphaFoldDB" id="A0A7X0HM70"/>
<sequence>MTAGLPLPLCELRNTSMRRLRAERGMRTPASQ</sequence>
<evidence type="ECO:0000313" key="1">
    <source>
        <dbReference type="EMBL" id="MBB6440267.1"/>
    </source>
</evidence>
<proteinExistence type="predicted"/>
<keyword evidence="2" id="KW-1185">Reference proteome</keyword>
<protein>
    <submittedName>
        <fullName evidence="1">Uncharacterized protein</fullName>
    </submittedName>
</protein>
<gene>
    <name evidence="1" type="ORF">HNQ79_006782</name>
</gene>
<dbReference type="Proteomes" id="UP000540423">
    <property type="component" value="Unassembled WGS sequence"/>
</dbReference>
<evidence type="ECO:0000313" key="2">
    <source>
        <dbReference type="Proteomes" id="UP000540423"/>
    </source>
</evidence>
<accession>A0A7X0HM70</accession>
<reference evidence="1 2" key="1">
    <citation type="submission" date="2020-08" db="EMBL/GenBank/DDBJ databases">
        <title>Genomic Encyclopedia of Type Strains, Phase IV (KMG-IV): sequencing the most valuable type-strain genomes for metagenomic binning, comparative biology and taxonomic classification.</title>
        <authorList>
            <person name="Goeker M."/>
        </authorList>
    </citation>
    <scope>NUCLEOTIDE SEQUENCE [LARGE SCALE GENOMIC DNA]</scope>
    <source>
        <strain evidence="1 2">DSM 40141</strain>
    </source>
</reference>
<comment type="caution">
    <text evidence="1">The sequence shown here is derived from an EMBL/GenBank/DDBJ whole genome shotgun (WGS) entry which is preliminary data.</text>
</comment>
<organism evidence="1 2">
    <name type="scientific">Streptomyces candidus</name>
    <dbReference type="NCBI Taxonomy" id="67283"/>
    <lineage>
        <taxon>Bacteria</taxon>
        <taxon>Bacillati</taxon>
        <taxon>Actinomycetota</taxon>
        <taxon>Actinomycetes</taxon>
        <taxon>Kitasatosporales</taxon>
        <taxon>Streptomycetaceae</taxon>
        <taxon>Streptomyces</taxon>
    </lineage>
</organism>
<name>A0A7X0HM70_9ACTN</name>